<protein>
    <submittedName>
        <fullName evidence="2">AbrB family transcriptional regulator</fullName>
    </submittedName>
</protein>
<comment type="caution">
    <text evidence="2">The sequence shown here is derived from an EMBL/GenBank/DDBJ whole genome shotgun (WGS) entry which is preliminary data.</text>
</comment>
<dbReference type="SUPFAM" id="SSF89447">
    <property type="entry name" value="AbrB/MazE/MraZ-like"/>
    <property type="match status" value="1"/>
</dbReference>
<dbReference type="Proteomes" id="UP000186364">
    <property type="component" value="Unassembled WGS sequence"/>
</dbReference>
<evidence type="ECO:0000259" key="1">
    <source>
        <dbReference type="SMART" id="SM00966"/>
    </source>
</evidence>
<evidence type="ECO:0000313" key="2">
    <source>
        <dbReference type="EMBL" id="OLP59962.1"/>
    </source>
</evidence>
<proteinExistence type="predicted"/>
<sequence length="73" mass="8208">MQVAIQKFDDVEGIVIPKEVLETLGLREGDLLEVSAVRGIMTMTPTDQTRSRQRAAAQQFMDKYKVALKKLAE</sequence>
<dbReference type="Pfam" id="PF04014">
    <property type="entry name" value="MazE_antitoxin"/>
    <property type="match status" value="1"/>
</dbReference>
<dbReference type="InterPro" id="IPR007159">
    <property type="entry name" value="SpoVT-AbrB_dom"/>
</dbReference>
<reference evidence="2 3" key="1">
    <citation type="submission" date="2016-09" db="EMBL/GenBank/DDBJ databases">
        <title>Rhizobium sp. nov., a novel species isolated from the rice rhizosphere.</title>
        <authorList>
            <person name="Zhao J."/>
            <person name="Zhang X."/>
        </authorList>
    </citation>
    <scope>NUCLEOTIDE SEQUENCE [LARGE SCALE GENOMIC DNA]</scope>
    <source>
        <strain evidence="2 3">1.7048</strain>
    </source>
</reference>
<dbReference type="OrthoDB" id="5459182at2"/>
<keyword evidence="3" id="KW-1185">Reference proteome</keyword>
<dbReference type="NCBIfam" id="TIGR01439">
    <property type="entry name" value="lp_hng_hel_AbrB"/>
    <property type="match status" value="1"/>
</dbReference>
<organism evidence="2 3">
    <name type="scientific">Xaviernesmea oryzae</name>
    <dbReference type="NCBI Taxonomy" id="464029"/>
    <lineage>
        <taxon>Bacteria</taxon>
        <taxon>Pseudomonadati</taxon>
        <taxon>Pseudomonadota</taxon>
        <taxon>Alphaproteobacteria</taxon>
        <taxon>Hyphomicrobiales</taxon>
        <taxon>Rhizobiaceae</taxon>
        <taxon>Rhizobium/Agrobacterium group</taxon>
        <taxon>Xaviernesmea</taxon>
    </lineage>
</organism>
<dbReference type="GO" id="GO:0003677">
    <property type="term" value="F:DNA binding"/>
    <property type="evidence" value="ECO:0007669"/>
    <property type="project" value="InterPro"/>
</dbReference>
<gene>
    <name evidence="2" type="ORF">BJF93_10240</name>
</gene>
<accession>A0A1Q9AWX8</accession>
<dbReference type="RefSeq" id="WP_075627724.1">
    <property type="nucleotide sequence ID" value="NZ_FOAM01000002.1"/>
</dbReference>
<feature type="domain" description="SpoVT-AbrB" evidence="1">
    <location>
        <begin position="6"/>
        <end position="51"/>
    </location>
</feature>
<name>A0A1Q9AWX8_9HYPH</name>
<dbReference type="Gene3D" id="2.10.260.10">
    <property type="match status" value="1"/>
</dbReference>
<dbReference type="InterPro" id="IPR037914">
    <property type="entry name" value="SpoVT-AbrB_sf"/>
</dbReference>
<dbReference type="EMBL" id="MKIP01000043">
    <property type="protein sequence ID" value="OLP59962.1"/>
    <property type="molecule type" value="Genomic_DNA"/>
</dbReference>
<evidence type="ECO:0000313" key="3">
    <source>
        <dbReference type="Proteomes" id="UP000186364"/>
    </source>
</evidence>
<dbReference type="SMART" id="SM00966">
    <property type="entry name" value="SpoVT_AbrB"/>
    <property type="match status" value="1"/>
</dbReference>
<dbReference type="AlphaFoldDB" id="A0A1Q9AWX8"/>